<name>A0ABQ4LTB5_9BACL</name>
<dbReference type="EMBL" id="BORW01000004">
    <property type="protein sequence ID" value="GIO66517.1"/>
    <property type="molecule type" value="Genomic_DNA"/>
</dbReference>
<evidence type="ECO:0000313" key="2">
    <source>
        <dbReference type="EMBL" id="GIO66517.1"/>
    </source>
</evidence>
<comment type="caution">
    <text evidence="2">The sequence shown here is derived from an EMBL/GenBank/DDBJ whole genome shotgun (WGS) entry which is preliminary data.</text>
</comment>
<proteinExistence type="predicted"/>
<reference evidence="2 3" key="1">
    <citation type="submission" date="2021-03" db="EMBL/GenBank/DDBJ databases">
        <title>Antimicrobial resistance genes in bacteria isolated from Japanese honey, and their potential for conferring macrolide and lincosamide resistance in the American foulbrood pathogen Paenibacillus larvae.</title>
        <authorList>
            <person name="Okamoto M."/>
            <person name="Kumagai M."/>
            <person name="Kanamori H."/>
            <person name="Takamatsu D."/>
        </authorList>
    </citation>
    <scope>NUCLEOTIDE SEQUENCE [LARGE SCALE GENOMIC DNA]</scope>
    <source>
        <strain evidence="2 3">J21TS3</strain>
    </source>
</reference>
<dbReference type="Proteomes" id="UP000680638">
    <property type="component" value="Unassembled WGS sequence"/>
</dbReference>
<dbReference type="InterPro" id="IPR028994">
    <property type="entry name" value="Integrin_alpha_N"/>
</dbReference>
<dbReference type="SUPFAM" id="SSF69318">
    <property type="entry name" value="Integrin alpha N-terminal domain"/>
    <property type="match status" value="1"/>
</dbReference>
<dbReference type="PROSITE" id="PS51257">
    <property type="entry name" value="PROKAR_LIPOPROTEIN"/>
    <property type="match status" value="1"/>
</dbReference>
<protein>
    <recommendedName>
        <fullName evidence="4">VCBS repeat-containing protein</fullName>
    </recommendedName>
</protein>
<evidence type="ECO:0008006" key="4">
    <source>
        <dbReference type="Google" id="ProtNLM"/>
    </source>
</evidence>
<evidence type="ECO:0000313" key="3">
    <source>
        <dbReference type="Proteomes" id="UP000680638"/>
    </source>
</evidence>
<evidence type="ECO:0000256" key="1">
    <source>
        <dbReference type="SAM" id="MobiDB-lite"/>
    </source>
</evidence>
<sequence>MVKRNWLYIPAALLLVMMLSGCSFITDPVQLMKTPELSAEKESLRSIIEANRPENSTLIRANAEEDTNIIHFVDLDNDGVNEAVVFYETSEQNIGIHGMIFKKTGDAWAKQTTFDGEGKVLESLYFKDMTNDGHMEIVAGFSGKSDNETEEDLQNGLIIYSYNGKNVERILELPYTNYVISDMNRDHMNDLTVVNLKRGESNFITTYQYKDGSFIELDKLEMKPYIYNYYNVAAGKVYADSEGNSVEGIVLDASLSPVGESSITSIIVMEDGKLKSVLPKEDQTLRMYRVYSEDINGDGIIEIPLLEPPAGWSYFKNQDDVPYFYAYYQWDGKSGLKFVAEKFHDFKNDFDFGYFPPQLHNKITVDTKSQLGKYLRFVATDTGKTIAEIKYFTQSEWDKQSDDWKYLYRTNGKVIGYKKNFDFDVMNNNKNKSKDEVPPIERKDRQSE</sequence>
<feature type="region of interest" description="Disordered" evidence="1">
    <location>
        <begin position="428"/>
        <end position="448"/>
    </location>
</feature>
<dbReference type="RefSeq" id="WP_036711979.1">
    <property type="nucleotide sequence ID" value="NZ_BORW01000004.1"/>
</dbReference>
<feature type="compositionally biased region" description="Basic and acidic residues" evidence="1">
    <location>
        <begin position="432"/>
        <end position="448"/>
    </location>
</feature>
<accession>A0ABQ4LTB5</accession>
<organism evidence="2 3">
    <name type="scientific">Paenibacillus cookii</name>
    <dbReference type="NCBI Taxonomy" id="157839"/>
    <lineage>
        <taxon>Bacteria</taxon>
        <taxon>Bacillati</taxon>
        <taxon>Bacillota</taxon>
        <taxon>Bacilli</taxon>
        <taxon>Bacillales</taxon>
        <taxon>Paenibacillaceae</taxon>
        <taxon>Paenibacillus</taxon>
    </lineage>
</organism>
<keyword evidence="3" id="KW-1185">Reference proteome</keyword>
<gene>
    <name evidence="2" type="ORF">J21TS3_13380</name>
</gene>